<evidence type="ECO:0000313" key="3">
    <source>
        <dbReference type="EMBL" id="MFC6397472.1"/>
    </source>
</evidence>
<evidence type="ECO:0000313" key="4">
    <source>
        <dbReference type="Proteomes" id="UP001596266"/>
    </source>
</evidence>
<evidence type="ECO:0000259" key="1">
    <source>
        <dbReference type="Pfam" id="PF18082"/>
    </source>
</evidence>
<comment type="caution">
    <text evidence="3">The sequence shown here is derived from an EMBL/GenBank/DDBJ whole genome shotgun (WGS) entry which is preliminary data.</text>
</comment>
<sequence length="305" mass="33687">MDARTPAPAQLGEQLATLGLDQVDADQVIAWSQGLGEDDHSRVDELVQRLVDGRDARITGREARVFEACDDEHRLGTGVLPLLALVQAAPRLAGLDLADGYPDEVVRSTQADIGQQLRKFRTVHGRTGLDTQWWLAVVLGAGFARLGRLQFEVTRSDLGMGEGHEVPVLSVHIPGDGPLEPDAVDDSLVQASTFFEERHPDLGPIDWFICESWLLDPALAHLVPGSNIAAFCARWDVWKIRERDRDALYFGFDVEPPSGAEVSSLLGDLPTDTRLHTQMVEHWRAGEHFMLASGRLPVIRQLDEK</sequence>
<keyword evidence="3" id="KW-0012">Acyltransferase</keyword>
<dbReference type="Pfam" id="PF18164">
    <property type="entry name" value="GNAT_C"/>
    <property type="match status" value="1"/>
</dbReference>
<organism evidence="3 4">
    <name type="scientific">Luteococcus sanguinis</name>
    <dbReference type="NCBI Taxonomy" id="174038"/>
    <lineage>
        <taxon>Bacteria</taxon>
        <taxon>Bacillati</taxon>
        <taxon>Actinomycetota</taxon>
        <taxon>Actinomycetes</taxon>
        <taxon>Propionibacteriales</taxon>
        <taxon>Propionibacteriaceae</taxon>
        <taxon>Luteococcus</taxon>
    </lineage>
</organism>
<dbReference type="Pfam" id="PF18082">
    <property type="entry name" value="NAT_N"/>
    <property type="match status" value="1"/>
</dbReference>
<name>A0ABW1X5P9_9ACTN</name>
<dbReference type="Proteomes" id="UP001596266">
    <property type="component" value="Unassembled WGS sequence"/>
</dbReference>
<proteinExistence type="predicted"/>
<feature type="domain" description="GNAT-like C-terminal" evidence="2">
    <location>
        <begin position="145"/>
        <end position="296"/>
    </location>
</feature>
<dbReference type="Gene3D" id="3.40.630.120">
    <property type="match status" value="1"/>
</dbReference>
<keyword evidence="3" id="KW-0808">Transferase</keyword>
<dbReference type="InterPro" id="IPR041644">
    <property type="entry name" value="GNAT_C"/>
</dbReference>
<protein>
    <submittedName>
        <fullName evidence="3">Acyltransferase domain-containing protein</fullName>
    </submittedName>
</protein>
<dbReference type="RefSeq" id="WP_343885765.1">
    <property type="nucleotide sequence ID" value="NZ_BAAAKI010000010.1"/>
</dbReference>
<dbReference type="InterPro" id="IPR041273">
    <property type="entry name" value="NAT_N"/>
</dbReference>
<keyword evidence="4" id="KW-1185">Reference proteome</keyword>
<accession>A0ABW1X5P9</accession>
<evidence type="ECO:0000259" key="2">
    <source>
        <dbReference type="Pfam" id="PF18164"/>
    </source>
</evidence>
<feature type="domain" description="N-acyltransferase N-terminal" evidence="1">
    <location>
        <begin position="11"/>
        <end position="136"/>
    </location>
</feature>
<dbReference type="EMBL" id="JBHSUA010000020">
    <property type="protein sequence ID" value="MFC6397472.1"/>
    <property type="molecule type" value="Genomic_DNA"/>
</dbReference>
<gene>
    <name evidence="3" type="ORF">ACFP57_10835</name>
</gene>
<reference evidence="4" key="1">
    <citation type="journal article" date="2019" name="Int. J. Syst. Evol. Microbiol.">
        <title>The Global Catalogue of Microorganisms (GCM) 10K type strain sequencing project: providing services to taxonomists for standard genome sequencing and annotation.</title>
        <authorList>
            <consortium name="The Broad Institute Genomics Platform"/>
            <consortium name="The Broad Institute Genome Sequencing Center for Infectious Disease"/>
            <person name="Wu L."/>
            <person name="Ma J."/>
        </authorList>
    </citation>
    <scope>NUCLEOTIDE SEQUENCE [LARGE SCALE GENOMIC DNA]</scope>
    <source>
        <strain evidence="4">CGMCC 1.15277</strain>
    </source>
</reference>
<dbReference type="GO" id="GO:0016746">
    <property type="term" value="F:acyltransferase activity"/>
    <property type="evidence" value="ECO:0007669"/>
    <property type="project" value="UniProtKB-KW"/>
</dbReference>